<keyword evidence="3" id="KW-1185">Reference proteome</keyword>
<dbReference type="Proteomes" id="UP000552644">
    <property type="component" value="Unassembled WGS sequence"/>
</dbReference>
<dbReference type="EMBL" id="JACHJP010000001">
    <property type="protein sequence ID" value="MBB4914713.1"/>
    <property type="molecule type" value="Genomic_DNA"/>
</dbReference>
<proteinExistence type="predicted"/>
<protein>
    <submittedName>
        <fullName evidence="2">Uncharacterized protein</fullName>
    </submittedName>
</protein>
<accession>A0A7W7VLL2</accession>
<evidence type="ECO:0000313" key="3">
    <source>
        <dbReference type="Proteomes" id="UP000552644"/>
    </source>
</evidence>
<comment type="caution">
    <text evidence="2">The sequence shown here is derived from an EMBL/GenBank/DDBJ whole genome shotgun (WGS) entry which is preliminary data.</text>
</comment>
<organism evidence="2 3">
    <name type="scientific">Streptosporangium saharense</name>
    <dbReference type="NCBI Taxonomy" id="1706840"/>
    <lineage>
        <taxon>Bacteria</taxon>
        <taxon>Bacillati</taxon>
        <taxon>Actinomycetota</taxon>
        <taxon>Actinomycetes</taxon>
        <taxon>Streptosporangiales</taxon>
        <taxon>Streptosporangiaceae</taxon>
        <taxon>Streptosporangium</taxon>
    </lineage>
</organism>
<sequence>MIAPSAASRAPSQVTTARNRAGSPAPTAPIQLVSDATR</sequence>
<feature type="region of interest" description="Disordered" evidence="1">
    <location>
        <begin position="1"/>
        <end position="38"/>
    </location>
</feature>
<dbReference type="AlphaFoldDB" id="A0A7W7VLL2"/>
<name>A0A7W7VLL2_9ACTN</name>
<evidence type="ECO:0000256" key="1">
    <source>
        <dbReference type="SAM" id="MobiDB-lite"/>
    </source>
</evidence>
<reference evidence="2 3" key="1">
    <citation type="submission" date="2020-08" db="EMBL/GenBank/DDBJ databases">
        <title>Genomic Encyclopedia of Type Strains, Phase III (KMG-III): the genomes of soil and plant-associated and newly described type strains.</title>
        <authorList>
            <person name="Whitman W."/>
        </authorList>
    </citation>
    <scope>NUCLEOTIDE SEQUENCE [LARGE SCALE GENOMIC DNA]</scope>
    <source>
        <strain evidence="2 3">CECT 8840</strain>
    </source>
</reference>
<gene>
    <name evidence="2" type="ORF">FHS44_001785</name>
</gene>
<evidence type="ECO:0000313" key="2">
    <source>
        <dbReference type="EMBL" id="MBB4914713.1"/>
    </source>
</evidence>